<sequence>MAVVSDRDKLCHQCAQIPPISEIVLQGCDVWDSLQQMQESAQNGCPSCTFFYRHCFKPGIDEPRDKDEMVGDPKDWGPYRLRWNGDFSWETTPVNAIQSIAIECDKNQTIETYEQGYKDVDEASYLLFADPYEPLAKTVGARDVSLDPCSDIVFERIKGWIAECCRKHTVCEYEETPVLPRFVVEIGPSEEISGEARPCLRLIENDGTLRAAYITLSFVWGVLVQPVQLSQSNIEDFKKSINYSLLPPTIRDFIYVAQRLEVKYIWIDTLCIIQDNEEVKKQQIAQMNMIFGKSFLTVQAGNVHSVHESFLRPRDPPKLPHLKLRFDQSSHIFLRANGPVPHPDASSPANRRGWIFEESVLPTRLLVYGTHQMIFACLRGNRHEDGFLEGPGNPCYPSFLRPKPWWAGGVAQMARRRYTDERLDFLKCWHTALSVTYTVRSFTLPQDKLRAIHGVVARLQEKIGGRFIAGLWEFDMPWGLLWSSCSHVISPAYLRELHPMTRTVGFNVPSWSWASVEGRTDIRFVERFRRSGDPVASIDTDSIQVDDMGEICRGVLKITGPFLYTELVHSGDELYEKLRSIASGMSLVTRGTLSRFSMIVWAKPPFGPGNQDARLLGIANIDVKEERLASAWCILISPNHGLMLECVDPCTMTFRRVGFFTLNKDDWLPSLNMELLTKISVV</sequence>
<reference evidence="2" key="2">
    <citation type="submission" date="2020-02" db="EMBL/GenBank/DDBJ databases">
        <authorList>
            <person name="Gilchrist C.L.M."/>
            <person name="Chooi Y.-H."/>
        </authorList>
    </citation>
    <scope>NUCLEOTIDE SEQUENCE</scope>
    <source>
        <strain evidence="2">MST-FP2251</strain>
    </source>
</reference>
<protein>
    <recommendedName>
        <fullName evidence="1">Heterokaryon incompatibility domain-containing protein</fullName>
    </recommendedName>
</protein>
<dbReference type="PANTHER" id="PTHR33112">
    <property type="entry name" value="DOMAIN PROTEIN, PUTATIVE-RELATED"/>
    <property type="match status" value="1"/>
</dbReference>
<dbReference type="Pfam" id="PF06985">
    <property type="entry name" value="HET"/>
    <property type="match status" value="1"/>
</dbReference>
<comment type="caution">
    <text evidence="2">The sequence shown here is derived from an EMBL/GenBank/DDBJ whole genome shotgun (WGS) entry which is preliminary data.</text>
</comment>
<dbReference type="EMBL" id="VCAU01000008">
    <property type="protein sequence ID" value="KAF9893199.1"/>
    <property type="molecule type" value="Genomic_DNA"/>
</dbReference>
<evidence type="ECO:0000313" key="3">
    <source>
        <dbReference type="Proteomes" id="UP001194746"/>
    </source>
</evidence>
<proteinExistence type="predicted"/>
<name>A0AAD4CUY9_ASPNN</name>
<evidence type="ECO:0000259" key="1">
    <source>
        <dbReference type="Pfam" id="PF06985"/>
    </source>
</evidence>
<dbReference type="AlphaFoldDB" id="A0AAD4CUY9"/>
<dbReference type="Proteomes" id="UP001194746">
    <property type="component" value="Unassembled WGS sequence"/>
</dbReference>
<evidence type="ECO:0000313" key="2">
    <source>
        <dbReference type="EMBL" id="KAF9893199.1"/>
    </source>
</evidence>
<feature type="domain" description="Heterokaryon incompatibility" evidence="1">
    <location>
        <begin position="213"/>
        <end position="358"/>
    </location>
</feature>
<organism evidence="2 3">
    <name type="scientific">Aspergillus nanangensis</name>
    <dbReference type="NCBI Taxonomy" id="2582783"/>
    <lineage>
        <taxon>Eukaryota</taxon>
        <taxon>Fungi</taxon>
        <taxon>Dikarya</taxon>
        <taxon>Ascomycota</taxon>
        <taxon>Pezizomycotina</taxon>
        <taxon>Eurotiomycetes</taxon>
        <taxon>Eurotiomycetidae</taxon>
        <taxon>Eurotiales</taxon>
        <taxon>Aspergillaceae</taxon>
        <taxon>Aspergillus</taxon>
        <taxon>Aspergillus subgen. Circumdati</taxon>
    </lineage>
</organism>
<dbReference type="PANTHER" id="PTHR33112:SF8">
    <property type="entry name" value="HETEROKARYON INCOMPATIBILITY DOMAIN-CONTAINING PROTEIN"/>
    <property type="match status" value="1"/>
</dbReference>
<dbReference type="InterPro" id="IPR010730">
    <property type="entry name" value="HET"/>
</dbReference>
<gene>
    <name evidence="2" type="ORF">FE257_011622</name>
</gene>
<reference evidence="2" key="1">
    <citation type="journal article" date="2019" name="Beilstein J. Org. Chem.">
        <title>Nanangenines: drimane sesquiterpenoids as the dominant metabolite cohort of a novel Australian fungus, Aspergillus nanangensis.</title>
        <authorList>
            <person name="Lacey H.J."/>
            <person name="Gilchrist C.L.M."/>
            <person name="Crombie A."/>
            <person name="Kalaitzis J.A."/>
            <person name="Vuong D."/>
            <person name="Rutledge P.J."/>
            <person name="Turner P."/>
            <person name="Pitt J.I."/>
            <person name="Lacey E."/>
            <person name="Chooi Y.H."/>
            <person name="Piggott A.M."/>
        </authorList>
    </citation>
    <scope>NUCLEOTIDE SEQUENCE</scope>
    <source>
        <strain evidence="2">MST-FP2251</strain>
    </source>
</reference>
<accession>A0AAD4CUY9</accession>
<keyword evidence="3" id="KW-1185">Reference proteome</keyword>